<dbReference type="InterPro" id="IPR050641">
    <property type="entry name" value="RIFMO-like"/>
</dbReference>
<dbReference type="InterPro" id="IPR036249">
    <property type="entry name" value="Thioredoxin-like_sf"/>
</dbReference>
<protein>
    <recommendedName>
        <fullName evidence="6">BTB domain-containing protein</fullName>
    </recommendedName>
</protein>
<dbReference type="GO" id="GO:0071949">
    <property type="term" value="F:FAD binding"/>
    <property type="evidence" value="ECO:0007669"/>
    <property type="project" value="InterPro"/>
</dbReference>
<dbReference type="Gene3D" id="3.40.30.20">
    <property type="match status" value="1"/>
</dbReference>
<dbReference type="SUPFAM" id="SSF52833">
    <property type="entry name" value="Thioredoxin-like"/>
    <property type="match status" value="1"/>
</dbReference>
<dbReference type="PROSITE" id="PS50097">
    <property type="entry name" value="BTB"/>
    <property type="match status" value="1"/>
</dbReference>
<dbReference type="InterPro" id="IPR038220">
    <property type="entry name" value="PHOX_C_sf"/>
</dbReference>
<organism evidence="7 8">
    <name type="scientific">Thanatephorus cucumeris (strain AG1-IB / isolate 7/3/14)</name>
    <name type="common">Lettuce bottom rot fungus</name>
    <name type="synonym">Rhizoctonia solani</name>
    <dbReference type="NCBI Taxonomy" id="1108050"/>
    <lineage>
        <taxon>Eukaryota</taxon>
        <taxon>Fungi</taxon>
        <taxon>Dikarya</taxon>
        <taxon>Basidiomycota</taxon>
        <taxon>Agaricomycotina</taxon>
        <taxon>Agaricomycetes</taxon>
        <taxon>Cantharellales</taxon>
        <taxon>Ceratobasidiaceae</taxon>
        <taxon>Rhizoctonia</taxon>
        <taxon>Rhizoctonia solani AG-1</taxon>
    </lineage>
</organism>
<dbReference type="Pfam" id="PF07976">
    <property type="entry name" value="Phe_hydrox_dim"/>
    <property type="match status" value="1"/>
</dbReference>
<evidence type="ECO:0000256" key="5">
    <source>
        <dbReference type="ARBA" id="ARBA00023002"/>
    </source>
</evidence>
<dbReference type="Proteomes" id="UP000059188">
    <property type="component" value="Unassembled WGS sequence"/>
</dbReference>
<dbReference type="SUPFAM" id="SSF54373">
    <property type="entry name" value="FAD-linked reductases, C-terminal domain"/>
    <property type="match status" value="1"/>
</dbReference>
<dbReference type="PRINTS" id="PR00420">
    <property type="entry name" value="RNGMNOXGNASE"/>
</dbReference>
<evidence type="ECO:0000256" key="3">
    <source>
        <dbReference type="ARBA" id="ARBA00022630"/>
    </source>
</evidence>
<dbReference type="InterPro" id="IPR012941">
    <property type="entry name" value="Phe_hydrox_C_dim_dom"/>
</dbReference>
<reference evidence="7 8" key="1">
    <citation type="submission" date="2014-11" db="EMBL/GenBank/DDBJ databases">
        <authorList>
            <person name="Wibberg Daniel"/>
        </authorList>
    </citation>
    <scope>NUCLEOTIDE SEQUENCE [LARGE SCALE GENOMIC DNA]</scope>
    <source>
        <strain evidence="7">Rhizoctonia solani AG1-IB 7/3/14</strain>
    </source>
</reference>
<dbReference type="CDD" id="cd02979">
    <property type="entry name" value="PHOX_C"/>
    <property type="match status" value="1"/>
</dbReference>
<dbReference type="Gene3D" id="3.50.50.60">
    <property type="entry name" value="FAD/NAD(P)-binding domain"/>
    <property type="match status" value="1"/>
</dbReference>
<comment type="cofactor">
    <cofactor evidence="1">
        <name>FAD</name>
        <dbReference type="ChEBI" id="CHEBI:57692"/>
    </cofactor>
</comment>
<proteinExistence type="inferred from homology"/>
<dbReference type="GO" id="GO:0016709">
    <property type="term" value="F:oxidoreductase activity, acting on paired donors, with incorporation or reduction of molecular oxygen, NAD(P)H as one donor, and incorporation of one atom of oxygen"/>
    <property type="evidence" value="ECO:0007669"/>
    <property type="project" value="UniProtKB-ARBA"/>
</dbReference>
<evidence type="ECO:0000256" key="4">
    <source>
        <dbReference type="ARBA" id="ARBA00022827"/>
    </source>
</evidence>
<name>A0A0B7FJE0_THACB</name>
<keyword evidence="3" id="KW-0285">Flavoprotein</keyword>
<keyword evidence="5" id="KW-0560">Oxidoreductase</keyword>
<evidence type="ECO:0000259" key="6">
    <source>
        <dbReference type="PROSITE" id="PS50097"/>
    </source>
</evidence>
<dbReference type="CDD" id="cd18186">
    <property type="entry name" value="BTB_POZ_ZBTB_KLHL-like"/>
    <property type="match status" value="1"/>
</dbReference>
<dbReference type="OrthoDB" id="2690153at2759"/>
<keyword evidence="4" id="KW-0274">FAD</keyword>
<evidence type="ECO:0000313" key="7">
    <source>
        <dbReference type="EMBL" id="CEL57019.1"/>
    </source>
</evidence>
<dbReference type="PANTHER" id="PTHR43004:SF19">
    <property type="entry name" value="BINDING MONOOXYGENASE, PUTATIVE (JCVI)-RELATED"/>
    <property type="match status" value="1"/>
</dbReference>
<evidence type="ECO:0000256" key="1">
    <source>
        <dbReference type="ARBA" id="ARBA00001974"/>
    </source>
</evidence>
<dbReference type="InterPro" id="IPR002938">
    <property type="entry name" value="FAD-bd"/>
</dbReference>
<evidence type="ECO:0000313" key="8">
    <source>
        <dbReference type="Proteomes" id="UP000059188"/>
    </source>
</evidence>
<dbReference type="PANTHER" id="PTHR43004">
    <property type="entry name" value="TRK SYSTEM POTASSIUM UPTAKE PROTEIN"/>
    <property type="match status" value="1"/>
</dbReference>
<feature type="domain" description="BTB" evidence="6">
    <location>
        <begin position="685"/>
        <end position="764"/>
    </location>
</feature>
<dbReference type="AlphaFoldDB" id="A0A0B7FJE0"/>
<keyword evidence="8" id="KW-1185">Reference proteome</keyword>
<dbReference type="Gene3D" id="3.30.710.10">
    <property type="entry name" value="Potassium Channel Kv1.1, Chain A"/>
    <property type="match status" value="1"/>
</dbReference>
<dbReference type="STRING" id="1108050.A0A0B7FJE0"/>
<dbReference type="Gene3D" id="3.30.9.10">
    <property type="entry name" value="D-Amino Acid Oxidase, subunit A, domain 2"/>
    <property type="match status" value="1"/>
</dbReference>
<dbReference type="InterPro" id="IPR011333">
    <property type="entry name" value="SKP1/BTB/POZ_sf"/>
</dbReference>
<dbReference type="InterPro" id="IPR000210">
    <property type="entry name" value="BTB/POZ_dom"/>
</dbReference>
<dbReference type="EMBL" id="LN679126">
    <property type="protein sequence ID" value="CEL57019.1"/>
    <property type="molecule type" value="Genomic_DNA"/>
</dbReference>
<evidence type="ECO:0000256" key="2">
    <source>
        <dbReference type="ARBA" id="ARBA00007801"/>
    </source>
</evidence>
<dbReference type="SUPFAM" id="SSF51905">
    <property type="entry name" value="FAD/NAD(P)-binding domain"/>
    <property type="match status" value="1"/>
</dbReference>
<dbReference type="InterPro" id="IPR036188">
    <property type="entry name" value="FAD/NAD-bd_sf"/>
</dbReference>
<comment type="similarity">
    <text evidence="2">Belongs to the PheA/TfdB FAD monooxygenase family.</text>
</comment>
<gene>
    <name evidence="7" type="primary">PHH1</name>
    <name evidence="7" type="ORF">RSOLAG1IB_08272</name>
</gene>
<accession>A0A0B7FJE0</accession>
<dbReference type="Pfam" id="PF01494">
    <property type="entry name" value="FAD_binding_3"/>
    <property type="match status" value="1"/>
</dbReference>
<sequence length="1039" mass="116841">MTSPSYSVLQYCFVSYPTIGTWRGWRHWNSNKLNRNYGKCSAPPKCLVQVTQFYVASRYGPGTRWDFELEYLLSYKAPHEWVYYQVPTMAPETQVDVLVIGAGPAGLMCALALSRAGIHTRVVDKLPERIKHGRADGLHVRTLEILQTYGLAERIIPLGHRLYTSVTYSTDNPSGKLARVGNKASTMVMGGRYPFGIMVNQAIVEGVFREAMCDVGRQHGEMAYEYPSSSSPRQVRVEQGVSPIWMNYEDDYVSVQLRDSTGNLEVVRAKYVVGCDGAHSWVRSQLGYTMEGDHSNAVWGVIDTVPTTDFPDIRNHAWINAGQRKCQIIPRENGLVRFYVQLLEADTGGERFDRSKITARDIEEIAQQIFKPYKLEFPQRPQWWTVYVVGQRLATKYSASRRVFLVGDACHTHSPHAGQGMNAAIGDSHNLAWQLVHALRGWAKPHLLDMLRLLKAFAGFIARDSGTGIRYSATMKQGVAFQSLAPRIIIGQRVPPQVILRMADSRPFEIHDVLPSDSRFKLLVFGGDMSHNRQAIIQLGRSLTCHELGIGKIHDLFGVVYIAKLGKNCATMLDVPASLVWHWSCAFVDAINARDGGGQAYQSYGISNDGCVVLVRPDGYVGTILPLDGEKLGSNRNITCYSFVTLTTTHSASMPRSASLSRAGSVRSVDAPGLSRDEYYYFSDGNVVLLVANVLFRLHSSLLSRECEMFKNMFSRPTRLAPSMSLDGSPEMTKKGKEGSCDENPIVVPQLQPQPFRNFLLAIYGRPGDQEFRSLFKDAIELDNFQAITTFIKIIDIVDLAHRFIAPDIETWALSQLKDHARLIETINAYQISSKSYGRLLNYAKRVEDEELVLWTRHWTRSYYAGAIETSSIASSAFGPNQKMRERLVREYKLATAARSIDTPIFGYLFCFLLSLGHEFWDKQSCLTREDRITLLGAQVRLTPLPQSIPLKWIDVGSSGQPGLRTTLRLCSECHFTRVWRSTFGGTYQAMLWSNAPLGGAFALSILPNRRQKFANETRILVPKSCTKNCREWNKNLYE</sequence>